<name>A0A9W9XB89_9EURO</name>
<organism evidence="1 2">
    <name type="scientific">Penicillium desertorum</name>
    <dbReference type="NCBI Taxonomy" id="1303715"/>
    <lineage>
        <taxon>Eukaryota</taxon>
        <taxon>Fungi</taxon>
        <taxon>Dikarya</taxon>
        <taxon>Ascomycota</taxon>
        <taxon>Pezizomycotina</taxon>
        <taxon>Eurotiomycetes</taxon>
        <taxon>Eurotiomycetidae</taxon>
        <taxon>Eurotiales</taxon>
        <taxon>Aspergillaceae</taxon>
        <taxon>Penicillium</taxon>
    </lineage>
</organism>
<dbReference type="OrthoDB" id="4366696at2759"/>
<dbReference type="Proteomes" id="UP001147760">
    <property type="component" value="Unassembled WGS sequence"/>
</dbReference>
<accession>A0A9W9XB89</accession>
<gene>
    <name evidence="1" type="ORF">N7530_001955</name>
</gene>
<dbReference type="AlphaFoldDB" id="A0A9W9XB89"/>
<reference evidence="1" key="2">
    <citation type="journal article" date="2023" name="IMA Fungus">
        <title>Comparative genomic study of the Penicillium genus elucidates a diverse pangenome and 15 lateral gene transfer events.</title>
        <authorList>
            <person name="Petersen C."/>
            <person name="Sorensen T."/>
            <person name="Nielsen M.R."/>
            <person name="Sondergaard T.E."/>
            <person name="Sorensen J.L."/>
            <person name="Fitzpatrick D.A."/>
            <person name="Frisvad J.C."/>
            <person name="Nielsen K.L."/>
        </authorList>
    </citation>
    <scope>NUCLEOTIDE SEQUENCE</scope>
    <source>
        <strain evidence="1">IBT 17660</strain>
    </source>
</reference>
<keyword evidence="2" id="KW-1185">Reference proteome</keyword>
<proteinExistence type="predicted"/>
<evidence type="ECO:0000313" key="1">
    <source>
        <dbReference type="EMBL" id="KAJ5487655.1"/>
    </source>
</evidence>
<evidence type="ECO:0000313" key="2">
    <source>
        <dbReference type="Proteomes" id="UP001147760"/>
    </source>
</evidence>
<sequence length="122" mass="13423">MQQAAHRLNIANEQSLVKKTISKDHLKDYKQHGATLRHLLPAPTPLPALADGATHPVPAVLAQKATSNLREDIHSDYGLPYYISTVAFKATILGVIENELDQTDLNITIWHAQIAAPLALWC</sequence>
<reference evidence="1" key="1">
    <citation type="submission" date="2022-12" db="EMBL/GenBank/DDBJ databases">
        <authorList>
            <person name="Petersen C."/>
        </authorList>
    </citation>
    <scope>NUCLEOTIDE SEQUENCE</scope>
    <source>
        <strain evidence="1">IBT 17660</strain>
    </source>
</reference>
<dbReference type="EMBL" id="JAPWDO010000001">
    <property type="protein sequence ID" value="KAJ5487655.1"/>
    <property type="molecule type" value="Genomic_DNA"/>
</dbReference>
<comment type="caution">
    <text evidence="1">The sequence shown here is derived from an EMBL/GenBank/DDBJ whole genome shotgun (WGS) entry which is preliminary data.</text>
</comment>
<protein>
    <submittedName>
        <fullName evidence="1">Uncharacterized protein</fullName>
    </submittedName>
</protein>